<dbReference type="InterPro" id="IPR036977">
    <property type="entry name" value="DNA_primase_Znf_CHC2"/>
</dbReference>
<keyword evidence="3" id="KW-0862">Zinc</keyword>
<sequence length="61" mass="6909">MSGSIPPSFIRDIIELTDIVELIEAYVPLKKRGKDHWGLCPFCDDGANPSFSISSQKQFFY</sequence>
<dbReference type="Pfam" id="PF01807">
    <property type="entry name" value="Zn_ribbon_DnaG"/>
    <property type="match status" value="1"/>
</dbReference>
<keyword evidence="1" id="KW-0479">Metal-binding</keyword>
<evidence type="ECO:0000256" key="3">
    <source>
        <dbReference type="ARBA" id="ARBA00022833"/>
    </source>
</evidence>
<dbReference type="GO" id="GO:0006269">
    <property type="term" value="P:DNA replication, synthesis of primer"/>
    <property type="evidence" value="ECO:0007669"/>
    <property type="project" value="TreeGrafter"/>
</dbReference>
<keyword evidence="2" id="KW-0863">Zinc-finger</keyword>
<dbReference type="EMBL" id="UINC01092625">
    <property type="protein sequence ID" value="SVC46366.1"/>
    <property type="molecule type" value="Genomic_DNA"/>
</dbReference>
<evidence type="ECO:0000256" key="2">
    <source>
        <dbReference type="ARBA" id="ARBA00022771"/>
    </source>
</evidence>
<organism evidence="5">
    <name type="scientific">marine metagenome</name>
    <dbReference type="NCBI Taxonomy" id="408172"/>
    <lineage>
        <taxon>unclassified sequences</taxon>
        <taxon>metagenomes</taxon>
        <taxon>ecological metagenomes</taxon>
    </lineage>
</organism>
<proteinExistence type="predicted"/>
<name>A0A382MC46_9ZZZZ</name>
<dbReference type="PANTHER" id="PTHR30313:SF2">
    <property type="entry name" value="DNA PRIMASE"/>
    <property type="match status" value="1"/>
</dbReference>
<dbReference type="Gene3D" id="3.90.580.10">
    <property type="entry name" value="Zinc finger, CHC2-type domain"/>
    <property type="match status" value="1"/>
</dbReference>
<dbReference type="GO" id="GO:0005737">
    <property type="term" value="C:cytoplasm"/>
    <property type="evidence" value="ECO:0007669"/>
    <property type="project" value="TreeGrafter"/>
</dbReference>
<protein>
    <recommendedName>
        <fullName evidence="4">Zinc finger CHC2-type domain-containing protein</fullName>
    </recommendedName>
</protein>
<evidence type="ECO:0000313" key="5">
    <source>
        <dbReference type="EMBL" id="SVC46366.1"/>
    </source>
</evidence>
<dbReference type="InterPro" id="IPR002694">
    <property type="entry name" value="Znf_CHC2"/>
</dbReference>
<feature type="non-terminal residue" evidence="5">
    <location>
        <position position="61"/>
    </location>
</feature>
<dbReference type="GO" id="GO:0003899">
    <property type="term" value="F:DNA-directed RNA polymerase activity"/>
    <property type="evidence" value="ECO:0007669"/>
    <property type="project" value="InterPro"/>
</dbReference>
<dbReference type="SUPFAM" id="SSF57783">
    <property type="entry name" value="Zinc beta-ribbon"/>
    <property type="match status" value="1"/>
</dbReference>
<dbReference type="GO" id="GO:0008270">
    <property type="term" value="F:zinc ion binding"/>
    <property type="evidence" value="ECO:0007669"/>
    <property type="project" value="UniProtKB-KW"/>
</dbReference>
<dbReference type="GO" id="GO:0003677">
    <property type="term" value="F:DNA binding"/>
    <property type="evidence" value="ECO:0007669"/>
    <property type="project" value="InterPro"/>
</dbReference>
<dbReference type="InterPro" id="IPR050219">
    <property type="entry name" value="DnaG_primase"/>
</dbReference>
<gene>
    <name evidence="5" type="ORF">METZ01_LOCUS299220</name>
</gene>
<reference evidence="5" key="1">
    <citation type="submission" date="2018-05" db="EMBL/GenBank/DDBJ databases">
        <authorList>
            <person name="Lanie J.A."/>
            <person name="Ng W.-L."/>
            <person name="Kazmierczak K.M."/>
            <person name="Andrzejewski T.M."/>
            <person name="Davidsen T.M."/>
            <person name="Wayne K.J."/>
            <person name="Tettelin H."/>
            <person name="Glass J.I."/>
            <person name="Rusch D."/>
            <person name="Podicherti R."/>
            <person name="Tsui H.-C.T."/>
            <person name="Winkler M.E."/>
        </authorList>
    </citation>
    <scope>NUCLEOTIDE SEQUENCE</scope>
</reference>
<dbReference type="PANTHER" id="PTHR30313">
    <property type="entry name" value="DNA PRIMASE"/>
    <property type="match status" value="1"/>
</dbReference>
<evidence type="ECO:0000256" key="1">
    <source>
        <dbReference type="ARBA" id="ARBA00022723"/>
    </source>
</evidence>
<accession>A0A382MC46</accession>
<evidence type="ECO:0000259" key="4">
    <source>
        <dbReference type="Pfam" id="PF01807"/>
    </source>
</evidence>
<dbReference type="AlphaFoldDB" id="A0A382MC46"/>
<feature type="domain" description="Zinc finger CHC2-type" evidence="4">
    <location>
        <begin position="6"/>
        <end position="61"/>
    </location>
</feature>